<proteinExistence type="predicted"/>
<comment type="caution">
    <text evidence="1">The sequence shown here is derived from an EMBL/GenBank/DDBJ whole genome shotgun (WGS) entry which is preliminary data.</text>
</comment>
<feature type="non-terminal residue" evidence="1">
    <location>
        <position position="77"/>
    </location>
</feature>
<evidence type="ECO:0000313" key="1">
    <source>
        <dbReference type="EMBL" id="KAJ9073413.1"/>
    </source>
</evidence>
<organism evidence="1 2">
    <name type="scientific">Entomophthora muscae</name>
    <dbReference type="NCBI Taxonomy" id="34485"/>
    <lineage>
        <taxon>Eukaryota</taxon>
        <taxon>Fungi</taxon>
        <taxon>Fungi incertae sedis</taxon>
        <taxon>Zoopagomycota</taxon>
        <taxon>Entomophthoromycotina</taxon>
        <taxon>Entomophthoromycetes</taxon>
        <taxon>Entomophthorales</taxon>
        <taxon>Entomophthoraceae</taxon>
        <taxon>Entomophthora</taxon>
    </lineage>
</organism>
<gene>
    <name evidence="1" type="ORF">DSO57_1016808</name>
</gene>
<reference evidence="1" key="1">
    <citation type="submission" date="2022-04" db="EMBL/GenBank/DDBJ databases">
        <title>Genome of the entomopathogenic fungus Entomophthora muscae.</title>
        <authorList>
            <person name="Elya C."/>
            <person name="Lovett B.R."/>
            <person name="Lee E."/>
            <person name="Macias A.M."/>
            <person name="Hajek A.E."/>
            <person name="De Bivort B.L."/>
            <person name="Kasson M.T."/>
            <person name="De Fine Licht H.H."/>
            <person name="Stajich J.E."/>
        </authorList>
    </citation>
    <scope>NUCLEOTIDE SEQUENCE</scope>
    <source>
        <strain evidence="1">Berkeley</strain>
    </source>
</reference>
<dbReference type="Proteomes" id="UP001165960">
    <property type="component" value="Unassembled WGS sequence"/>
</dbReference>
<dbReference type="EMBL" id="QTSX02002909">
    <property type="protein sequence ID" value="KAJ9073413.1"/>
    <property type="molecule type" value="Genomic_DNA"/>
</dbReference>
<protein>
    <submittedName>
        <fullName evidence="1">Uncharacterized protein</fullName>
    </submittedName>
</protein>
<evidence type="ECO:0000313" key="2">
    <source>
        <dbReference type="Proteomes" id="UP001165960"/>
    </source>
</evidence>
<sequence>MEAQKENYSNGHDFAKMGVSNNYEAEESNTVSEIEATNQIHESTFITPRDLVEQYPAEDLVLANFFTLNEQTTLSSQ</sequence>
<keyword evidence="2" id="KW-1185">Reference proteome</keyword>
<name>A0ACC2TFT1_9FUNG</name>
<accession>A0ACC2TFT1</accession>